<dbReference type="Gene3D" id="1.10.490.10">
    <property type="entry name" value="Globins"/>
    <property type="match status" value="1"/>
</dbReference>
<dbReference type="PANTHER" id="PTHR42071:SF1">
    <property type="entry name" value="GLOBIN-SENSOR DOMAIN-CONTAINING PROTEIN"/>
    <property type="match status" value="1"/>
</dbReference>
<evidence type="ECO:0000313" key="5">
    <source>
        <dbReference type="EMBL" id="CAF3799826.1"/>
    </source>
</evidence>
<comment type="caution">
    <text evidence="3">The sequence shown here is derived from an EMBL/GenBank/DDBJ whole genome shotgun (WGS) entry which is preliminary data.</text>
</comment>
<dbReference type="Proteomes" id="UP000681967">
    <property type="component" value="Unassembled WGS sequence"/>
</dbReference>
<dbReference type="Proteomes" id="UP000676336">
    <property type="component" value="Unassembled WGS sequence"/>
</dbReference>
<evidence type="ECO:0000313" key="6">
    <source>
        <dbReference type="Proteomes" id="UP000663824"/>
    </source>
</evidence>
<name>A0A816XDB0_9BILA</name>
<dbReference type="EMBL" id="CAJNOV010017015">
    <property type="protein sequence ID" value="CAF1599044.1"/>
    <property type="molecule type" value="Genomic_DNA"/>
</dbReference>
<evidence type="ECO:0000313" key="4">
    <source>
        <dbReference type="EMBL" id="CAF3795588.1"/>
    </source>
</evidence>
<dbReference type="SUPFAM" id="SSF46458">
    <property type="entry name" value="Globin-like"/>
    <property type="match status" value="1"/>
</dbReference>
<dbReference type="AlphaFoldDB" id="A0A816XDB0"/>
<dbReference type="EMBL" id="CAJNRE010016296">
    <property type="protein sequence ID" value="CAF2144996.1"/>
    <property type="molecule type" value="Genomic_DNA"/>
</dbReference>
<accession>A0A816XDB0</accession>
<evidence type="ECO:0000313" key="2">
    <source>
        <dbReference type="EMBL" id="CAF1599044.1"/>
    </source>
</evidence>
<dbReference type="InterPro" id="IPR012292">
    <property type="entry name" value="Globin/Proto"/>
</dbReference>
<dbReference type="Proteomes" id="UP000663824">
    <property type="component" value="Unassembled WGS sequence"/>
</dbReference>
<dbReference type="PANTHER" id="PTHR42071">
    <property type="entry name" value="PROTOGLOBIN DOMAIN-CONTAINING PROTEIN"/>
    <property type="match status" value="1"/>
</dbReference>
<dbReference type="GO" id="GO:0020037">
    <property type="term" value="F:heme binding"/>
    <property type="evidence" value="ECO:0007669"/>
    <property type="project" value="InterPro"/>
</dbReference>
<sequence>MSEHIDKKLLDEDLVYRFEYMSKFLNFTENDIAALNAFAKIIQSVIPSAVEGIYQKLLDIDVTKQYFLKQNYGFEGIMTTEAAQVTVKSEQMTFRINSMRKYLLRVLRQRIWNDAFLNFLSNVGKMHTNMAGASSINVDYVHINALFGHLEHILIDVVLSSDELDGETKKATILALNKLFWIQNDFFTMHYIIASKNGN</sequence>
<protein>
    <recommendedName>
        <fullName evidence="1">Globin-sensor domain-containing protein</fullName>
    </recommendedName>
</protein>
<dbReference type="Pfam" id="PF11563">
    <property type="entry name" value="Protoglobin"/>
    <property type="match status" value="1"/>
</dbReference>
<dbReference type="EMBL" id="CAJOBI010000159">
    <property type="protein sequence ID" value="CAF3799826.1"/>
    <property type="molecule type" value="Genomic_DNA"/>
</dbReference>
<evidence type="ECO:0000313" key="3">
    <source>
        <dbReference type="EMBL" id="CAF2144996.1"/>
    </source>
</evidence>
<dbReference type="InterPro" id="IPR009050">
    <property type="entry name" value="Globin-like_sf"/>
</dbReference>
<evidence type="ECO:0000259" key="1">
    <source>
        <dbReference type="Pfam" id="PF11563"/>
    </source>
</evidence>
<feature type="domain" description="Globin-sensor" evidence="1">
    <location>
        <begin position="16"/>
        <end position="194"/>
    </location>
</feature>
<dbReference type="GO" id="GO:0019825">
    <property type="term" value="F:oxygen binding"/>
    <property type="evidence" value="ECO:0007669"/>
    <property type="project" value="InterPro"/>
</dbReference>
<proteinExistence type="predicted"/>
<organism evidence="3 6">
    <name type="scientific">Rotaria magnacalcarata</name>
    <dbReference type="NCBI Taxonomy" id="392030"/>
    <lineage>
        <taxon>Eukaryota</taxon>
        <taxon>Metazoa</taxon>
        <taxon>Spiralia</taxon>
        <taxon>Gnathifera</taxon>
        <taxon>Rotifera</taxon>
        <taxon>Eurotatoria</taxon>
        <taxon>Bdelloidea</taxon>
        <taxon>Philodinida</taxon>
        <taxon>Philodinidae</taxon>
        <taxon>Rotaria</taxon>
    </lineage>
</organism>
<dbReference type="InterPro" id="IPR044398">
    <property type="entry name" value="Globin-sensor_dom"/>
</dbReference>
<dbReference type="Proteomes" id="UP000663855">
    <property type="component" value="Unassembled WGS sequence"/>
</dbReference>
<dbReference type="EMBL" id="CAJOBH010000480">
    <property type="protein sequence ID" value="CAF3795588.1"/>
    <property type="molecule type" value="Genomic_DNA"/>
</dbReference>
<gene>
    <name evidence="4" type="ORF">BYL167_LOCUS2699</name>
    <name evidence="2" type="ORF">CJN711_LOCUS34933</name>
    <name evidence="3" type="ORF">MBJ925_LOCUS30132</name>
    <name evidence="5" type="ORF">SMN809_LOCUS1109</name>
</gene>
<reference evidence="3" key="1">
    <citation type="submission" date="2021-02" db="EMBL/GenBank/DDBJ databases">
        <authorList>
            <person name="Nowell W R."/>
        </authorList>
    </citation>
    <scope>NUCLEOTIDE SEQUENCE</scope>
</reference>